<dbReference type="Gene3D" id="3.40.50.1820">
    <property type="entry name" value="alpha/beta hydrolase"/>
    <property type="match status" value="1"/>
</dbReference>
<evidence type="ECO:0000313" key="1">
    <source>
        <dbReference type="EMBL" id="SVE38067.1"/>
    </source>
</evidence>
<name>A0A383D0I5_9ZZZZ</name>
<reference evidence="1" key="1">
    <citation type="submission" date="2018-05" db="EMBL/GenBank/DDBJ databases">
        <authorList>
            <person name="Lanie J.A."/>
            <person name="Ng W.-L."/>
            <person name="Kazmierczak K.M."/>
            <person name="Andrzejewski T.M."/>
            <person name="Davidsen T.M."/>
            <person name="Wayne K.J."/>
            <person name="Tettelin H."/>
            <person name="Glass J.I."/>
            <person name="Rusch D."/>
            <person name="Podicherti R."/>
            <person name="Tsui H.-C.T."/>
            <person name="Winkler M.E."/>
        </authorList>
    </citation>
    <scope>NUCLEOTIDE SEQUENCE</scope>
</reference>
<organism evidence="1">
    <name type="scientific">marine metagenome</name>
    <dbReference type="NCBI Taxonomy" id="408172"/>
    <lineage>
        <taxon>unclassified sequences</taxon>
        <taxon>metagenomes</taxon>
        <taxon>ecological metagenomes</taxon>
    </lineage>
</organism>
<proteinExistence type="predicted"/>
<dbReference type="InterPro" id="IPR029058">
    <property type="entry name" value="AB_hydrolase_fold"/>
</dbReference>
<dbReference type="SUPFAM" id="SSF53474">
    <property type="entry name" value="alpha/beta-Hydrolases"/>
    <property type="match status" value="1"/>
</dbReference>
<evidence type="ECO:0008006" key="2">
    <source>
        <dbReference type="Google" id="ProtNLM"/>
    </source>
</evidence>
<dbReference type="EMBL" id="UINC01213340">
    <property type="protein sequence ID" value="SVE38067.1"/>
    <property type="molecule type" value="Genomic_DNA"/>
</dbReference>
<protein>
    <recommendedName>
        <fullName evidence="2">Dienelactone hydrolase domain-containing protein</fullName>
    </recommendedName>
</protein>
<feature type="non-terminal residue" evidence="1">
    <location>
        <position position="227"/>
    </location>
</feature>
<accession>A0A383D0I5</accession>
<sequence length="227" mass="26276">MKNFQSYYQSTRTISSILRYKEDQSHIHKIEIKYYDGLNGLNPPVKIISPQRNRNKIVILYPGASPYAEKHPKMEMLGISLANNGYKVFIPRIPPLKKLDISTINVNWFVCFYNWVINVCKYESHNIAMVGVSYGGGLMLKSILQLEKEDKSPHVLMTYGTYADAKSTLNFLLTGEIINDGKKYKIQPHEWGLIVIFKNYLTNLDLNWDAMGIEKVLEFQIEEKFDD</sequence>
<dbReference type="AlphaFoldDB" id="A0A383D0I5"/>
<gene>
    <name evidence="1" type="ORF">METZ01_LOCUS490921</name>
</gene>